<comment type="cofactor">
    <cofactor evidence="2 16">
        <name>[4Fe-4S] cluster</name>
        <dbReference type="ChEBI" id="CHEBI:49883"/>
    </cofactor>
</comment>
<dbReference type="Pfam" id="PF10589">
    <property type="entry name" value="NADH_4Fe-4S"/>
    <property type="match status" value="1"/>
</dbReference>
<evidence type="ECO:0000256" key="6">
    <source>
        <dbReference type="ARBA" id="ARBA00022630"/>
    </source>
</evidence>
<comment type="catalytic activity">
    <reaction evidence="15 16">
        <text>a quinone + NADH + 5 H(+)(in) = a quinol + NAD(+) + 4 H(+)(out)</text>
        <dbReference type="Rhea" id="RHEA:57888"/>
        <dbReference type="ChEBI" id="CHEBI:15378"/>
        <dbReference type="ChEBI" id="CHEBI:24646"/>
        <dbReference type="ChEBI" id="CHEBI:57540"/>
        <dbReference type="ChEBI" id="CHEBI:57945"/>
        <dbReference type="ChEBI" id="CHEBI:132124"/>
    </reaction>
</comment>
<keyword evidence="6 16" id="KW-0285">Flavoprotein</keyword>
<accession>A0AAP6G8H0</accession>
<proteinExistence type="inferred from homology"/>
<dbReference type="Pfam" id="PF01512">
    <property type="entry name" value="Complex1_51K"/>
    <property type="match status" value="1"/>
</dbReference>
<dbReference type="PANTHER" id="PTHR43578:SF3">
    <property type="entry name" value="NADH-QUINONE OXIDOREDUCTASE SUBUNIT F"/>
    <property type="match status" value="1"/>
</dbReference>
<evidence type="ECO:0000256" key="4">
    <source>
        <dbReference type="ARBA" id="ARBA00019901"/>
    </source>
</evidence>
<name>A0AAP6G8H0_AERME</name>
<dbReference type="FunFam" id="3.10.20.600:FF:000002">
    <property type="entry name" value="NADH-quinone oxidoreductase subunit F"/>
    <property type="match status" value="1"/>
</dbReference>
<dbReference type="SMART" id="SM00928">
    <property type="entry name" value="NADH_4Fe-4S"/>
    <property type="match status" value="1"/>
</dbReference>
<gene>
    <name evidence="19" type="primary">nuoF</name>
    <name evidence="19" type="ORF">SJS82_00825</name>
</gene>
<dbReference type="GO" id="GO:0051287">
    <property type="term" value="F:NAD binding"/>
    <property type="evidence" value="ECO:0007669"/>
    <property type="project" value="UniProtKB-UniRule"/>
</dbReference>
<evidence type="ECO:0000256" key="17">
    <source>
        <dbReference type="SAM" id="MobiDB-lite"/>
    </source>
</evidence>
<comment type="subunit">
    <text evidence="14">Composed of 13 different subunits. Subunits NuoCD, E, F, and G constitute the peripheral sector of the complex.</text>
</comment>
<dbReference type="GO" id="GO:0048038">
    <property type="term" value="F:quinone binding"/>
    <property type="evidence" value="ECO:0007669"/>
    <property type="project" value="UniProtKB-KW"/>
</dbReference>
<evidence type="ECO:0000256" key="9">
    <source>
        <dbReference type="ARBA" id="ARBA00022723"/>
    </source>
</evidence>
<feature type="region of interest" description="Disordered" evidence="17">
    <location>
        <begin position="1"/>
        <end position="29"/>
    </location>
</feature>
<dbReference type="Gene3D" id="1.20.1440.230">
    <property type="entry name" value="NADH-ubiquinone oxidoreductase 51kDa subunit, iron-sulphur binding domain"/>
    <property type="match status" value="1"/>
</dbReference>
<dbReference type="PANTHER" id="PTHR43578">
    <property type="entry name" value="NADH-QUINONE OXIDOREDUCTASE SUBUNIT F"/>
    <property type="match status" value="1"/>
</dbReference>
<sequence length="462" mass="50340">MSIQPGSKTLASLGTANRIPRAPETHPLTWRLRDDGQPVWLEEYQAKQGYEAARKALGQMSPDEIVSTVKDAGLKGRGGAGFSTGVKWGLMPKDESMNIRYLLCNADEMEPNTYKDRLLMEQLPHLLIEGMIISARALKAYRGYIFLRGEYVDAAIHLRRAVEEAKAAGLLGKNILGSGFDFELFVHTGAGRYICGEETALINSLEGRRANPRAKPPFPAVSGVWGKPTCVNNVETLCNVPAIIGNGVPWYQGLALPGSEDHGTKLMGFSGKVNNPGLWELPFGITARELFEEYAGGMKSGYRLKAWQPGGAGTGFLLPEHLDAQMYAGGIGKVGTRMGTGLAMAVDDSINMVGLLRNMEEFFARESCGWCTPCRDGLPWSVKILRALERGEGQPEDLATLEQLVSFLGPGKTFCAHAPGAVEPLGSAMKYFRSEFEAGVKAPHDNHKLFKGIQPNLLGERW</sequence>
<dbReference type="EC" id="7.1.1.-" evidence="16"/>
<keyword evidence="8 16" id="KW-0874">Quinone</keyword>
<dbReference type="InterPro" id="IPR011538">
    <property type="entry name" value="Nuo51_FMN-bd"/>
</dbReference>
<keyword evidence="19" id="KW-0560">Oxidoreductase</keyword>
<dbReference type="InterPro" id="IPR001949">
    <property type="entry name" value="NADH-UbQ_OxRdtase_51kDa_CS"/>
</dbReference>
<evidence type="ECO:0000256" key="5">
    <source>
        <dbReference type="ARBA" id="ARBA00022485"/>
    </source>
</evidence>
<comment type="function">
    <text evidence="16">NDH-1 shuttles electrons from NADH, via FMN and iron-sulfur (Fe-S) centers, to quinones in the respiratory chain.</text>
</comment>
<dbReference type="GO" id="GO:0010181">
    <property type="term" value="F:FMN binding"/>
    <property type="evidence" value="ECO:0007669"/>
    <property type="project" value="InterPro"/>
</dbReference>
<keyword evidence="9 16" id="KW-0479">Metal-binding</keyword>
<dbReference type="RefSeq" id="WP_319916106.1">
    <property type="nucleotide sequence ID" value="NZ_JAWZXF010000001.1"/>
</dbReference>
<comment type="caution">
    <text evidence="19">The sequence shown here is derived from an EMBL/GenBank/DDBJ whole genome shotgun (WGS) entry which is preliminary data.</text>
</comment>
<keyword evidence="10" id="KW-1278">Translocase</keyword>
<evidence type="ECO:0000256" key="14">
    <source>
        <dbReference type="ARBA" id="ARBA00026021"/>
    </source>
</evidence>
<dbReference type="InterPro" id="IPR019575">
    <property type="entry name" value="Nuop51_4Fe4S-bd"/>
</dbReference>
<dbReference type="NCBIfam" id="NF010120">
    <property type="entry name" value="PRK13596.1"/>
    <property type="match status" value="1"/>
</dbReference>
<reference evidence="19" key="1">
    <citation type="submission" date="2023-11" db="EMBL/GenBank/DDBJ databases">
        <title>WGS of Aeromonas in Northern Israel.</title>
        <authorList>
            <person name="Hershko Y."/>
        </authorList>
    </citation>
    <scope>NUCLEOTIDE SEQUENCE</scope>
    <source>
        <strain evidence="19">02297</strain>
    </source>
</reference>
<evidence type="ECO:0000259" key="18">
    <source>
        <dbReference type="SMART" id="SM00928"/>
    </source>
</evidence>
<evidence type="ECO:0000256" key="15">
    <source>
        <dbReference type="ARBA" id="ARBA00047712"/>
    </source>
</evidence>
<feature type="compositionally biased region" description="Polar residues" evidence="17">
    <location>
        <begin position="1"/>
        <end position="15"/>
    </location>
</feature>
<dbReference type="NCBIfam" id="TIGR01959">
    <property type="entry name" value="nuoF_fam"/>
    <property type="match status" value="1"/>
</dbReference>
<dbReference type="InterPro" id="IPR037207">
    <property type="entry name" value="Nuop51_4Fe4S-bd_sf"/>
</dbReference>
<evidence type="ECO:0000256" key="3">
    <source>
        <dbReference type="ARBA" id="ARBA00007523"/>
    </source>
</evidence>
<dbReference type="GO" id="GO:0051539">
    <property type="term" value="F:4 iron, 4 sulfur cluster binding"/>
    <property type="evidence" value="ECO:0007669"/>
    <property type="project" value="UniProtKB-UniRule"/>
</dbReference>
<dbReference type="SUPFAM" id="SSF140490">
    <property type="entry name" value="Nqo1C-terminal domain-like"/>
    <property type="match status" value="1"/>
</dbReference>
<evidence type="ECO:0000256" key="16">
    <source>
        <dbReference type="RuleBase" id="RU364066"/>
    </source>
</evidence>
<evidence type="ECO:0000313" key="19">
    <source>
        <dbReference type="EMBL" id="MDX7920493.1"/>
    </source>
</evidence>
<dbReference type="AlphaFoldDB" id="A0AAP6G8H0"/>
<evidence type="ECO:0000256" key="10">
    <source>
        <dbReference type="ARBA" id="ARBA00022967"/>
    </source>
</evidence>
<dbReference type="NCBIfam" id="NF008436">
    <property type="entry name" value="PRK11278.1"/>
    <property type="match status" value="1"/>
</dbReference>
<dbReference type="PROSITE" id="PS00644">
    <property type="entry name" value="COMPLEX1_51K_1"/>
    <property type="match status" value="1"/>
</dbReference>
<evidence type="ECO:0000313" key="20">
    <source>
        <dbReference type="Proteomes" id="UP001285835"/>
    </source>
</evidence>
<keyword evidence="12 16" id="KW-0411">Iron-sulfur</keyword>
<evidence type="ECO:0000256" key="7">
    <source>
        <dbReference type="ARBA" id="ARBA00022643"/>
    </source>
</evidence>
<keyword evidence="13 16" id="KW-0520">NAD</keyword>
<dbReference type="Proteomes" id="UP001285835">
    <property type="component" value="Unassembled WGS sequence"/>
</dbReference>
<dbReference type="GO" id="GO:0016491">
    <property type="term" value="F:oxidoreductase activity"/>
    <property type="evidence" value="ECO:0007669"/>
    <property type="project" value="UniProtKB-KW"/>
</dbReference>
<feature type="domain" description="NADH-ubiquinone oxidoreductase 51kDa subunit iron-sulphur binding" evidence="18">
    <location>
        <begin position="353"/>
        <end position="398"/>
    </location>
</feature>
<dbReference type="PROSITE" id="PS00645">
    <property type="entry name" value="COMPLEX1_51K_2"/>
    <property type="match status" value="1"/>
</dbReference>
<evidence type="ECO:0000256" key="8">
    <source>
        <dbReference type="ARBA" id="ARBA00022719"/>
    </source>
</evidence>
<dbReference type="EMBL" id="JAWZXF010000001">
    <property type="protein sequence ID" value="MDX7920493.1"/>
    <property type="molecule type" value="Genomic_DNA"/>
</dbReference>
<dbReference type="InterPro" id="IPR011537">
    <property type="entry name" value="NADH-UbQ_OxRdtase_suF"/>
</dbReference>
<dbReference type="InterPro" id="IPR037225">
    <property type="entry name" value="Nuo51_FMN-bd_sf"/>
</dbReference>
<dbReference type="SUPFAM" id="SSF142019">
    <property type="entry name" value="Nqo1 FMN-binding domain-like"/>
    <property type="match status" value="1"/>
</dbReference>
<evidence type="ECO:0000256" key="13">
    <source>
        <dbReference type="ARBA" id="ARBA00023027"/>
    </source>
</evidence>
<evidence type="ECO:0000256" key="12">
    <source>
        <dbReference type="ARBA" id="ARBA00023014"/>
    </source>
</evidence>
<keyword evidence="7 16" id="KW-0288">FMN</keyword>
<evidence type="ECO:0000256" key="1">
    <source>
        <dbReference type="ARBA" id="ARBA00001917"/>
    </source>
</evidence>
<dbReference type="Gene3D" id="3.40.50.11540">
    <property type="entry name" value="NADH-ubiquinone oxidoreductase 51kDa subunit"/>
    <property type="match status" value="1"/>
</dbReference>
<dbReference type="Gene3D" id="6.10.250.1450">
    <property type="match status" value="1"/>
</dbReference>
<keyword evidence="5 16" id="KW-0004">4Fe-4S</keyword>
<dbReference type="SUPFAM" id="SSF142984">
    <property type="entry name" value="Nqo1 middle domain-like"/>
    <property type="match status" value="1"/>
</dbReference>
<protein>
    <recommendedName>
        <fullName evidence="4 16">NADH-quinone oxidoreductase subunit F</fullName>
        <ecNumber evidence="16">7.1.1.-</ecNumber>
    </recommendedName>
</protein>
<dbReference type="FunFam" id="1.20.1440.230:FF:000002">
    <property type="entry name" value="NADH-quinone oxidoreductase subunit F"/>
    <property type="match status" value="1"/>
</dbReference>
<comment type="similarity">
    <text evidence="3 16">Belongs to the complex I 51 kDa subunit family.</text>
</comment>
<dbReference type="Gene3D" id="3.10.20.600">
    <property type="match status" value="1"/>
</dbReference>
<evidence type="ECO:0000256" key="11">
    <source>
        <dbReference type="ARBA" id="ARBA00023004"/>
    </source>
</evidence>
<evidence type="ECO:0000256" key="2">
    <source>
        <dbReference type="ARBA" id="ARBA00001966"/>
    </source>
</evidence>
<keyword evidence="11 16" id="KW-0408">Iron</keyword>
<dbReference type="GO" id="GO:0046872">
    <property type="term" value="F:metal ion binding"/>
    <property type="evidence" value="ECO:0007669"/>
    <property type="project" value="UniProtKB-KW"/>
</dbReference>
<organism evidence="19 20">
    <name type="scientific">Aeromonas media</name>
    <dbReference type="NCBI Taxonomy" id="651"/>
    <lineage>
        <taxon>Bacteria</taxon>
        <taxon>Pseudomonadati</taxon>
        <taxon>Pseudomonadota</taxon>
        <taxon>Gammaproteobacteria</taxon>
        <taxon>Aeromonadales</taxon>
        <taxon>Aeromonadaceae</taxon>
        <taxon>Aeromonas</taxon>
    </lineage>
</organism>
<comment type="cofactor">
    <cofactor evidence="1 16">
        <name>FMN</name>
        <dbReference type="ChEBI" id="CHEBI:58210"/>
    </cofactor>
</comment>
<dbReference type="FunFam" id="3.40.50.11540:FF:000001">
    <property type="entry name" value="NADH dehydrogenase [ubiquinone] flavoprotein 1, mitochondrial"/>
    <property type="match status" value="1"/>
</dbReference>
<dbReference type="GO" id="GO:0008137">
    <property type="term" value="F:NADH dehydrogenase (ubiquinone) activity"/>
    <property type="evidence" value="ECO:0007669"/>
    <property type="project" value="InterPro"/>
</dbReference>